<keyword evidence="4" id="KW-0460">Magnesium</keyword>
<dbReference type="Pfam" id="PF01812">
    <property type="entry name" value="5-FTHF_cyc-lig"/>
    <property type="match status" value="1"/>
</dbReference>
<organism evidence="5 6">
    <name type="scientific">Fundicoccus culcitae</name>
    <dbReference type="NCBI Taxonomy" id="2969821"/>
    <lineage>
        <taxon>Bacteria</taxon>
        <taxon>Bacillati</taxon>
        <taxon>Bacillota</taxon>
        <taxon>Bacilli</taxon>
        <taxon>Lactobacillales</taxon>
        <taxon>Aerococcaceae</taxon>
        <taxon>Fundicoccus</taxon>
    </lineage>
</organism>
<comment type="cofactor">
    <cofactor evidence="4">
        <name>Mg(2+)</name>
        <dbReference type="ChEBI" id="CHEBI:18420"/>
    </cofactor>
</comment>
<keyword evidence="6" id="KW-1185">Reference proteome</keyword>
<evidence type="ECO:0000313" key="6">
    <source>
        <dbReference type="Proteomes" id="UP001315967"/>
    </source>
</evidence>
<keyword evidence="5" id="KW-0436">Ligase</keyword>
<dbReference type="Proteomes" id="UP001315967">
    <property type="component" value="Chromosome"/>
</dbReference>
<dbReference type="PIRSF" id="PIRSF006806">
    <property type="entry name" value="FTHF_cligase"/>
    <property type="match status" value="1"/>
</dbReference>
<dbReference type="GO" id="GO:0030272">
    <property type="term" value="F:5-formyltetrahydrofolate cyclo-ligase activity"/>
    <property type="evidence" value="ECO:0007669"/>
    <property type="project" value="UniProtKB-EC"/>
</dbReference>
<gene>
    <name evidence="5" type="ORF">NRE15_11805</name>
</gene>
<keyword evidence="3 4" id="KW-0067">ATP-binding</keyword>
<comment type="catalytic activity">
    <reaction evidence="4">
        <text>(6S)-5-formyl-5,6,7,8-tetrahydrofolate + ATP = (6R)-5,10-methenyltetrahydrofolate + ADP + phosphate</text>
        <dbReference type="Rhea" id="RHEA:10488"/>
        <dbReference type="ChEBI" id="CHEBI:30616"/>
        <dbReference type="ChEBI" id="CHEBI:43474"/>
        <dbReference type="ChEBI" id="CHEBI:57455"/>
        <dbReference type="ChEBI" id="CHEBI:57457"/>
        <dbReference type="ChEBI" id="CHEBI:456216"/>
        <dbReference type="EC" id="6.3.3.2"/>
    </reaction>
</comment>
<dbReference type="EMBL" id="CP102453">
    <property type="protein sequence ID" value="UUX33574.1"/>
    <property type="molecule type" value="Genomic_DNA"/>
</dbReference>
<protein>
    <recommendedName>
        <fullName evidence="4">5-formyltetrahydrofolate cyclo-ligase</fullName>
        <ecNumber evidence="4">6.3.3.2</ecNumber>
    </recommendedName>
</protein>
<evidence type="ECO:0000256" key="4">
    <source>
        <dbReference type="RuleBase" id="RU361279"/>
    </source>
</evidence>
<dbReference type="InterPro" id="IPR037171">
    <property type="entry name" value="NagB/RpiA_transferase-like"/>
</dbReference>
<reference evidence="5 6" key="1">
    <citation type="submission" date="2022-08" db="EMBL/GenBank/DDBJ databases">
        <title>Aerococcaceae sp. nov isolated from spoiled eye mask.</title>
        <authorList>
            <person name="Zhou G."/>
            <person name="Xie X.-B."/>
            <person name="Shi Q.-S."/>
            <person name="Wang Y.-S."/>
            <person name="Wen X."/>
            <person name="Peng H."/>
            <person name="Yang X.-J."/>
            <person name="Tao H.-B."/>
            <person name="Huang X.-M."/>
        </authorList>
    </citation>
    <scope>NUCLEOTIDE SEQUENCE [LARGE SCALE GENOMIC DNA]</scope>
    <source>
        <strain evidence="6">DM20194951</strain>
    </source>
</reference>
<dbReference type="InterPro" id="IPR002698">
    <property type="entry name" value="FTHF_cligase"/>
</dbReference>
<dbReference type="PANTHER" id="PTHR23407:SF1">
    <property type="entry name" value="5-FORMYLTETRAHYDROFOLATE CYCLO-LIGASE"/>
    <property type="match status" value="1"/>
</dbReference>
<evidence type="ECO:0000313" key="5">
    <source>
        <dbReference type="EMBL" id="UUX33574.1"/>
    </source>
</evidence>
<dbReference type="SUPFAM" id="SSF100950">
    <property type="entry name" value="NagB/RpiA/CoA transferase-like"/>
    <property type="match status" value="1"/>
</dbReference>
<sequence>MKAVKKALRQEMLALRASLSDDYRLSSDQAIVEHVLASELYENAKVVFCFVSMPGEVNTQPIIEDAIAKGKVVCVPKVMAKGHMEAFQIKSYNDFEVSDYGIREPKAGSLLIEPDQIDLGIIPNIVVSKDGYRLGYGGGFYDRYLLRSKMVRLAVCREALIQEVLPIEAHDEKVDFIASETGLIEV</sequence>
<accession>A0ABY5P4F0</accession>
<dbReference type="RefSeq" id="WP_313793076.1">
    <property type="nucleotide sequence ID" value="NZ_CP102453.1"/>
</dbReference>
<dbReference type="Gene3D" id="3.40.50.10420">
    <property type="entry name" value="NagB/RpiA/CoA transferase-like"/>
    <property type="match status" value="1"/>
</dbReference>
<dbReference type="NCBIfam" id="TIGR02727">
    <property type="entry name" value="MTHFS_bact"/>
    <property type="match status" value="1"/>
</dbReference>
<keyword evidence="4" id="KW-0479">Metal-binding</keyword>
<comment type="similarity">
    <text evidence="1 4">Belongs to the 5-formyltetrahydrofolate cyclo-ligase family.</text>
</comment>
<dbReference type="InterPro" id="IPR024185">
    <property type="entry name" value="FTHF_cligase-like_sf"/>
</dbReference>
<keyword evidence="2 4" id="KW-0547">Nucleotide-binding</keyword>
<evidence type="ECO:0000256" key="3">
    <source>
        <dbReference type="ARBA" id="ARBA00022840"/>
    </source>
</evidence>
<proteinExistence type="inferred from homology"/>
<dbReference type="PANTHER" id="PTHR23407">
    <property type="entry name" value="ATPASE INHIBITOR/5-FORMYLTETRAHYDROFOLATE CYCLO-LIGASE"/>
    <property type="match status" value="1"/>
</dbReference>
<name>A0ABY5P4F0_9LACT</name>
<evidence type="ECO:0000256" key="1">
    <source>
        <dbReference type="ARBA" id="ARBA00010638"/>
    </source>
</evidence>
<dbReference type="EC" id="6.3.3.2" evidence="4"/>
<evidence type="ECO:0000256" key="2">
    <source>
        <dbReference type="ARBA" id="ARBA00022741"/>
    </source>
</evidence>